<accession>A0ABU6N2X7</accession>
<proteinExistence type="predicted"/>
<protein>
    <submittedName>
        <fullName evidence="2">Polyphosphate polymerase domain-containing protein</fullName>
    </submittedName>
</protein>
<dbReference type="CDD" id="cd07750">
    <property type="entry name" value="PolyPPase_VTC_like"/>
    <property type="match status" value="1"/>
</dbReference>
<evidence type="ECO:0000313" key="3">
    <source>
        <dbReference type="Proteomes" id="UP001309448"/>
    </source>
</evidence>
<name>A0ABU6N2X7_9BACI</name>
<comment type="caution">
    <text evidence="2">The sequence shown here is derived from an EMBL/GenBank/DDBJ whole genome shotgun (WGS) entry which is preliminary data.</text>
</comment>
<dbReference type="Pfam" id="PF09359">
    <property type="entry name" value="VTC"/>
    <property type="match status" value="1"/>
</dbReference>
<gene>
    <name evidence="2" type="ORF">P4U88_22695</name>
</gene>
<evidence type="ECO:0000259" key="1">
    <source>
        <dbReference type="Pfam" id="PF09359"/>
    </source>
</evidence>
<dbReference type="Proteomes" id="UP001309448">
    <property type="component" value="Unassembled WGS sequence"/>
</dbReference>
<dbReference type="EMBL" id="JARMDB010000026">
    <property type="protein sequence ID" value="MED1568642.1"/>
    <property type="molecule type" value="Genomic_DNA"/>
</dbReference>
<reference evidence="2 3" key="1">
    <citation type="submission" date="2023-03" db="EMBL/GenBank/DDBJ databases">
        <title>Bacillus Genome Sequencing.</title>
        <authorList>
            <person name="Dunlap C."/>
        </authorList>
    </citation>
    <scope>NUCLEOTIDE SEQUENCE [LARGE SCALE GENOMIC DNA]</scope>
    <source>
        <strain evidence="2 3">B-615</strain>
    </source>
</reference>
<dbReference type="InterPro" id="IPR018966">
    <property type="entry name" value="VTC_domain"/>
</dbReference>
<feature type="domain" description="VTC" evidence="1">
    <location>
        <begin position="9"/>
        <end position="226"/>
    </location>
</feature>
<evidence type="ECO:0000313" key="2">
    <source>
        <dbReference type="EMBL" id="MED1568642.1"/>
    </source>
</evidence>
<dbReference type="InterPro" id="IPR042267">
    <property type="entry name" value="VTC_sf"/>
</dbReference>
<keyword evidence="3" id="KW-1185">Reference proteome</keyword>
<dbReference type="Gene3D" id="3.20.100.30">
    <property type="entry name" value="VTC, catalytic tunnel domain"/>
    <property type="match status" value="1"/>
</dbReference>
<dbReference type="RefSeq" id="WP_327921486.1">
    <property type="nucleotide sequence ID" value="NZ_JARMDB010000026.1"/>
</dbReference>
<organism evidence="2 3">
    <name type="scientific">Bacillus paramycoides</name>
    <dbReference type="NCBI Taxonomy" id="2026194"/>
    <lineage>
        <taxon>Bacteria</taxon>
        <taxon>Bacillati</taxon>
        <taxon>Bacillota</taxon>
        <taxon>Bacilli</taxon>
        <taxon>Bacillales</taxon>
        <taxon>Bacillaceae</taxon>
        <taxon>Bacillus</taxon>
        <taxon>Bacillus cereus group</taxon>
    </lineage>
</organism>
<sequence>MKYGNRKLRHELKYYINYYEFENLRSRLRPVVQRDKNSISDDGYHIRSLYFDDCFDTSMYEKNYGVHRRDKYRIRIYNKSDRTIKLERKSKFGDYISKESMNLSRKEYEKIMNRDLEFLKVRDSKLARDFYLKCASQQMVPRIIVDYMREAYIYELGDIRITFDKRLMAGVNSFDIFNPELVTVNALHKKFLVLEIKYNEFLPSHIHGLLQLESHERSAISKYLICREEGMYYFKN</sequence>